<organism evidence="5 6">
    <name type="scientific">Sphingobium naphthae</name>
    <dbReference type="NCBI Taxonomy" id="1886786"/>
    <lineage>
        <taxon>Bacteria</taxon>
        <taxon>Pseudomonadati</taxon>
        <taxon>Pseudomonadota</taxon>
        <taxon>Alphaproteobacteria</taxon>
        <taxon>Sphingomonadales</taxon>
        <taxon>Sphingomonadaceae</taxon>
        <taxon>Sphingobium</taxon>
    </lineage>
</organism>
<protein>
    <recommendedName>
        <fullName evidence="3">(S)-2-haloacid dehalogenase</fullName>
        <ecNumber evidence="3">3.8.1.2</ecNumber>
    </recommendedName>
    <alternativeName>
        <fullName evidence="3">2-haloalkanoic acid dehalogenase</fullName>
    </alternativeName>
    <alternativeName>
        <fullName evidence="3">Halocarboxylic acid halidohydrolase</fullName>
    </alternativeName>
    <alternativeName>
        <fullName evidence="3">L-2-haloacid dehalogenase</fullName>
    </alternativeName>
</protein>
<dbReference type="InterPro" id="IPR023214">
    <property type="entry name" value="HAD_sf"/>
</dbReference>
<feature type="chain" id="PRO_5045607821" description="(S)-2-haloacid dehalogenase" evidence="4">
    <location>
        <begin position="24"/>
        <end position="265"/>
    </location>
</feature>
<accession>A0ABU4A0R7</accession>
<dbReference type="Pfam" id="PF00702">
    <property type="entry name" value="Hydrolase"/>
    <property type="match status" value="1"/>
</dbReference>
<dbReference type="Gene3D" id="3.40.50.1000">
    <property type="entry name" value="HAD superfamily/HAD-like"/>
    <property type="match status" value="1"/>
</dbReference>
<proteinExistence type="inferred from homology"/>
<dbReference type="Proteomes" id="UP001185984">
    <property type="component" value="Unassembled WGS sequence"/>
</dbReference>
<comment type="catalytic activity">
    <reaction evidence="3">
        <text>an (S)-2-haloacid + H2O = a (2R)-2-hydroxycarboxylate + a halide anion + H(+)</text>
        <dbReference type="Rhea" id="RHEA:11192"/>
        <dbReference type="ChEBI" id="CHEBI:15377"/>
        <dbReference type="ChEBI" id="CHEBI:15378"/>
        <dbReference type="ChEBI" id="CHEBI:16042"/>
        <dbReference type="ChEBI" id="CHEBI:58314"/>
        <dbReference type="ChEBI" id="CHEBI:137405"/>
        <dbReference type="EC" id="3.8.1.2"/>
    </reaction>
</comment>
<dbReference type="InterPro" id="IPR023198">
    <property type="entry name" value="PGP-like_dom2"/>
</dbReference>
<dbReference type="EC" id="3.8.1.2" evidence="3"/>
<dbReference type="SFLD" id="SFLDS00003">
    <property type="entry name" value="Haloacid_Dehalogenase"/>
    <property type="match status" value="1"/>
</dbReference>
<dbReference type="PANTHER" id="PTHR43316">
    <property type="entry name" value="HYDROLASE, HALOACID DELAHOGENASE-RELATED"/>
    <property type="match status" value="1"/>
</dbReference>
<sequence length="265" mass="28739">MTFTRRGALALGSILAIPAVAPAATGRTTLPEKLSMTTSRRALIVFDVNETLLDIDVLEPFFDRVFAEKARMRDWFAQLILYSEALSLTGKYVPFGKLGAGVLRMLGQINGVPITDAHVEELRSLIANLPVHTDVADGLRRLKDAGFTLVTLTNTPAGNGPDSLDRAGLGPLFDRRFTIEPVHRFKPTPETYKLVTDTMKIARADTWLVAAHTWDTIGAQSFGWNAALVTRGANAPLEIDGVPQPDITGRLLSDVVAAISAHIRG</sequence>
<dbReference type="NCBIfam" id="TIGR01493">
    <property type="entry name" value="HAD-SF-IA-v2"/>
    <property type="match status" value="1"/>
</dbReference>
<dbReference type="EMBL" id="JAPTHD010000009">
    <property type="protein sequence ID" value="MDV5825348.1"/>
    <property type="molecule type" value="Genomic_DNA"/>
</dbReference>
<dbReference type="RefSeq" id="WP_288804806.1">
    <property type="nucleotide sequence ID" value="NZ_JAPTHD010000009.1"/>
</dbReference>
<keyword evidence="4" id="KW-0732">Signal</keyword>
<comment type="function">
    <text evidence="3">Catalyzes the hydrolytic dehalogenation of small (S)-2-haloalkanoic acids to yield the corresponding (R)-2-hydroxyalkanoic acids.</text>
</comment>
<dbReference type="CDD" id="cd02588">
    <property type="entry name" value="HAD_L2-DEX"/>
    <property type="match status" value="1"/>
</dbReference>
<keyword evidence="2 3" id="KW-0378">Hydrolase</keyword>
<evidence type="ECO:0000256" key="2">
    <source>
        <dbReference type="ARBA" id="ARBA00022801"/>
    </source>
</evidence>
<evidence type="ECO:0000313" key="5">
    <source>
        <dbReference type="EMBL" id="MDV5825348.1"/>
    </source>
</evidence>
<dbReference type="InterPro" id="IPR036412">
    <property type="entry name" value="HAD-like_sf"/>
</dbReference>
<dbReference type="InterPro" id="IPR051540">
    <property type="entry name" value="S-2-haloacid_dehalogenase"/>
</dbReference>
<name>A0ABU4A0R7_9SPHN</name>
<keyword evidence="6" id="KW-1185">Reference proteome</keyword>
<evidence type="ECO:0000313" key="6">
    <source>
        <dbReference type="Proteomes" id="UP001185984"/>
    </source>
</evidence>
<evidence type="ECO:0000256" key="3">
    <source>
        <dbReference type="RuleBase" id="RU368077"/>
    </source>
</evidence>
<evidence type="ECO:0000256" key="1">
    <source>
        <dbReference type="ARBA" id="ARBA00008106"/>
    </source>
</evidence>
<dbReference type="SUPFAM" id="SSF56784">
    <property type="entry name" value="HAD-like"/>
    <property type="match status" value="1"/>
</dbReference>
<dbReference type="SFLD" id="SFLDG01129">
    <property type="entry name" value="C1.5:_HAD__Beta-PGM__Phosphata"/>
    <property type="match status" value="1"/>
</dbReference>
<comment type="similarity">
    <text evidence="1 3">Belongs to the HAD-like hydrolase superfamily. S-2-haloalkanoic acid dehalogenase family.</text>
</comment>
<dbReference type="Gene3D" id="1.10.150.240">
    <property type="entry name" value="Putative phosphatase, domain 2"/>
    <property type="match status" value="1"/>
</dbReference>
<comment type="caution">
    <text evidence="5">The sequence shown here is derived from an EMBL/GenBank/DDBJ whole genome shotgun (WGS) entry which is preliminary data.</text>
</comment>
<dbReference type="NCBIfam" id="TIGR01428">
    <property type="entry name" value="HAD_type_II"/>
    <property type="match status" value="1"/>
</dbReference>
<feature type="signal peptide" evidence="4">
    <location>
        <begin position="1"/>
        <end position="23"/>
    </location>
</feature>
<dbReference type="InterPro" id="IPR006439">
    <property type="entry name" value="HAD-SF_hydro_IA"/>
</dbReference>
<reference evidence="6" key="1">
    <citation type="journal article" date="2022" name="J Environ Chem Eng">
        <title>Biodegradation of petroleum oil using a constructed nonpathogenic and heavy metal-tolerant bacterial consortium isolated from marine sponges.</title>
        <authorList>
            <person name="Dechsakulwatana C."/>
            <person name="Rungsihiranrut A."/>
            <person name="Muangchinda C."/>
            <person name="Ningthoujam R."/>
            <person name="Klankeo P."/>
            <person name="Pinyakong O."/>
        </authorList>
    </citation>
    <scope>NUCLEOTIDE SEQUENCE [LARGE SCALE GENOMIC DNA]</scope>
    <source>
        <strain evidence="6">MO2-4</strain>
    </source>
</reference>
<dbReference type="InterPro" id="IPR006328">
    <property type="entry name" value="2-HAD"/>
</dbReference>
<dbReference type="PRINTS" id="PR00413">
    <property type="entry name" value="HADHALOGNASE"/>
</dbReference>
<gene>
    <name evidence="5" type="ORF">O0R41_17220</name>
</gene>
<dbReference type="PANTHER" id="PTHR43316:SF3">
    <property type="entry name" value="HALOACID DEHALOGENASE, TYPE II (AFU_ORTHOLOGUE AFUA_2G07750)-RELATED"/>
    <property type="match status" value="1"/>
</dbReference>
<evidence type="ECO:0000256" key="4">
    <source>
        <dbReference type="SAM" id="SignalP"/>
    </source>
</evidence>